<dbReference type="PANTHER" id="PTHR11851:SF49">
    <property type="entry name" value="MITOCHONDRIAL-PROCESSING PEPTIDASE SUBUNIT ALPHA"/>
    <property type="match status" value="1"/>
</dbReference>
<gene>
    <name evidence="5" type="ORF">P8V03_08760</name>
</gene>
<comment type="similarity">
    <text evidence="1 2">Belongs to the peptidase M16 family.</text>
</comment>
<evidence type="ECO:0000256" key="2">
    <source>
        <dbReference type="RuleBase" id="RU004447"/>
    </source>
</evidence>
<organism evidence="5 6">
    <name type="scientific">Clostridium tanneri</name>
    <dbReference type="NCBI Taxonomy" id="3037988"/>
    <lineage>
        <taxon>Bacteria</taxon>
        <taxon>Bacillati</taxon>
        <taxon>Bacillota</taxon>
        <taxon>Clostridia</taxon>
        <taxon>Eubacteriales</taxon>
        <taxon>Clostridiaceae</taxon>
        <taxon>Clostridium</taxon>
    </lineage>
</organism>
<dbReference type="InterPro" id="IPR001431">
    <property type="entry name" value="Pept_M16_Zn_BS"/>
</dbReference>
<keyword evidence="6" id="KW-1185">Reference proteome</keyword>
<dbReference type="Proteomes" id="UP001281656">
    <property type="component" value="Unassembled WGS sequence"/>
</dbReference>
<comment type="caution">
    <text evidence="5">The sequence shown here is derived from an EMBL/GenBank/DDBJ whole genome shotgun (WGS) entry which is preliminary data.</text>
</comment>
<evidence type="ECO:0000313" key="5">
    <source>
        <dbReference type="EMBL" id="MDW8801247.1"/>
    </source>
</evidence>
<protein>
    <submittedName>
        <fullName evidence="5">Pitrilysin family protein</fullName>
    </submittedName>
</protein>
<dbReference type="RefSeq" id="WP_318797891.1">
    <property type="nucleotide sequence ID" value="NZ_JARUJP010000008.1"/>
</dbReference>
<dbReference type="SUPFAM" id="SSF63411">
    <property type="entry name" value="LuxS/MPP-like metallohydrolase"/>
    <property type="match status" value="2"/>
</dbReference>
<dbReference type="PROSITE" id="PS00143">
    <property type="entry name" value="INSULINASE"/>
    <property type="match status" value="1"/>
</dbReference>
<evidence type="ECO:0000313" key="6">
    <source>
        <dbReference type="Proteomes" id="UP001281656"/>
    </source>
</evidence>
<dbReference type="EMBL" id="JARUJP010000008">
    <property type="protein sequence ID" value="MDW8801247.1"/>
    <property type="molecule type" value="Genomic_DNA"/>
</dbReference>
<dbReference type="Gene3D" id="3.30.830.10">
    <property type="entry name" value="Metalloenzyme, LuxS/M16 peptidase-like"/>
    <property type="match status" value="2"/>
</dbReference>
<feature type="domain" description="Peptidase M16 C-terminal" evidence="4">
    <location>
        <begin position="167"/>
        <end position="329"/>
    </location>
</feature>
<dbReference type="Pfam" id="PF00675">
    <property type="entry name" value="Peptidase_M16"/>
    <property type="match status" value="1"/>
</dbReference>
<dbReference type="InterPro" id="IPR011765">
    <property type="entry name" value="Pept_M16_N"/>
</dbReference>
<name>A0ABU4JSV9_9CLOT</name>
<accession>A0ABU4JSV9</accession>
<feature type="domain" description="Peptidase M16 N-terminal" evidence="3">
    <location>
        <begin position="17"/>
        <end position="160"/>
    </location>
</feature>
<dbReference type="Pfam" id="PF05193">
    <property type="entry name" value="Peptidase_M16_C"/>
    <property type="match status" value="1"/>
</dbReference>
<evidence type="ECO:0000259" key="4">
    <source>
        <dbReference type="Pfam" id="PF05193"/>
    </source>
</evidence>
<evidence type="ECO:0000256" key="1">
    <source>
        <dbReference type="ARBA" id="ARBA00007261"/>
    </source>
</evidence>
<dbReference type="InterPro" id="IPR050361">
    <property type="entry name" value="MPP/UQCRC_Complex"/>
</dbReference>
<proteinExistence type="inferred from homology"/>
<dbReference type="InterPro" id="IPR007863">
    <property type="entry name" value="Peptidase_M16_C"/>
</dbReference>
<dbReference type="PANTHER" id="PTHR11851">
    <property type="entry name" value="METALLOPROTEASE"/>
    <property type="match status" value="1"/>
</dbReference>
<evidence type="ECO:0000259" key="3">
    <source>
        <dbReference type="Pfam" id="PF00675"/>
    </source>
</evidence>
<sequence>MFDARQKVLPNGIKLVTIKKDTQLAAIHAGIKIGSIYEDINSKGISHFIEHMLFKGTKNRTNEKLNEELEALGGEYNAYTDNTSTVYSITALNEELKKSLELLSDMLINSIFPEEEIEKERDVILAEIRTSRDDVEDYSFKRINEIAFNKSPLRYETIGDEKTVRRFNKEKLMKFYHENYAPNNCYISVVSSFDHEEVLDIVLKYFKDWECKEFKRQQVIVENNIPCKRISYKKDIEQSTIIYLFTFHNVSKEEELALRILNHKFGESANSILFRELREERGLAYDVYTDLDLTNQVKTLYIYTAVSEENIDETLNTIDDCIQRIKKEEIVFDDSTIALMKKVLRTAVAFTLEDATDIGNYVLHQIIDDENIYKFSVDMEDIEKIKKEDIYNVAKLVFKDPTIHILKNE</sequence>
<dbReference type="InterPro" id="IPR011249">
    <property type="entry name" value="Metalloenz_LuxS/M16"/>
</dbReference>
<reference evidence="5 6" key="1">
    <citation type="submission" date="2023-04" db="EMBL/GenBank/DDBJ databases">
        <title>Clostridium tannerae sp. nov., isolated from the fecal material of an alpaca.</title>
        <authorList>
            <person name="Miller S."/>
            <person name="Hendry M."/>
            <person name="King J."/>
            <person name="Sankaranarayanan K."/>
            <person name="Lawson P.A."/>
        </authorList>
    </citation>
    <scope>NUCLEOTIDE SEQUENCE [LARGE SCALE GENOMIC DNA]</scope>
    <source>
        <strain evidence="5 6">A1-XYC3</strain>
    </source>
</reference>